<protein>
    <recommendedName>
        <fullName evidence="8">Peptidoglycan-associated lipoprotein</fullName>
        <shortName evidence="8">PAL</shortName>
    </recommendedName>
</protein>
<feature type="chain" id="PRO_5037004797" description="Peptidoglycan-associated lipoprotein" evidence="10">
    <location>
        <begin position="29"/>
        <end position="185"/>
    </location>
</feature>
<proteinExistence type="inferred from homology"/>
<accession>A0A932GRV1</accession>
<sequence>MKRRMFWLMAIVGVLVLAAGCSSTSIQAKRGGTMGDQDSWGSGRSLESDGSGRSFESDGSRTMGGGRGLVFVESGSLQRIYFEYDKAQLTEESKEVLRKNADWLKQNPKLVIRIEGHADERGTMEYNLSLGEERALATRDFVMSLGVDPSRIYTISYGEERPLVEGHTEAIWSKNRRAEFSEQAN</sequence>
<reference evidence="12" key="1">
    <citation type="submission" date="2020-07" db="EMBL/GenBank/DDBJ databases">
        <title>Huge and variable diversity of episymbiotic CPR bacteria and DPANN archaea in groundwater ecosystems.</title>
        <authorList>
            <person name="He C.Y."/>
            <person name="Keren R."/>
            <person name="Whittaker M."/>
            <person name="Farag I.F."/>
            <person name="Doudna J."/>
            <person name="Cate J.H.D."/>
            <person name="Banfield J.F."/>
        </authorList>
    </citation>
    <scope>NUCLEOTIDE SEQUENCE</scope>
    <source>
        <strain evidence="12">NC_groundwater_717_Ag_S-0.2um_59_8</strain>
    </source>
</reference>
<dbReference type="HAMAP" id="MF_02204">
    <property type="entry name" value="Pal"/>
    <property type="match status" value="1"/>
</dbReference>
<dbReference type="InterPro" id="IPR006664">
    <property type="entry name" value="OMP_bac"/>
</dbReference>
<evidence type="ECO:0000256" key="2">
    <source>
        <dbReference type="ARBA" id="ARBA00022729"/>
    </source>
</evidence>
<dbReference type="InterPro" id="IPR006665">
    <property type="entry name" value="OmpA-like"/>
</dbReference>
<evidence type="ECO:0000313" key="13">
    <source>
        <dbReference type="Proteomes" id="UP000741360"/>
    </source>
</evidence>
<dbReference type="PROSITE" id="PS51123">
    <property type="entry name" value="OMPA_2"/>
    <property type="match status" value="1"/>
</dbReference>
<keyword evidence="5 8" id="KW-0998">Cell outer membrane</keyword>
<dbReference type="InterPro" id="IPR014169">
    <property type="entry name" value="Pal_lipo_C"/>
</dbReference>
<dbReference type="Proteomes" id="UP000741360">
    <property type="component" value="Unassembled WGS sequence"/>
</dbReference>
<dbReference type="PROSITE" id="PS51257">
    <property type="entry name" value="PROKAR_LIPOPROTEIN"/>
    <property type="match status" value="1"/>
</dbReference>
<dbReference type="Pfam" id="PF00691">
    <property type="entry name" value="OmpA"/>
    <property type="match status" value="1"/>
</dbReference>
<comment type="subcellular location">
    <subcellularLocation>
        <location evidence="8">Cell outer membrane</location>
        <topology evidence="8">Lipid-anchor</topology>
    </subcellularLocation>
</comment>
<keyword evidence="3 8" id="KW-0472">Membrane</keyword>
<evidence type="ECO:0000256" key="5">
    <source>
        <dbReference type="ARBA" id="ARBA00023237"/>
    </source>
</evidence>
<dbReference type="InterPro" id="IPR006690">
    <property type="entry name" value="OMPA-like_CS"/>
</dbReference>
<dbReference type="PANTHER" id="PTHR30329:SF21">
    <property type="entry name" value="LIPOPROTEIN YIAD-RELATED"/>
    <property type="match status" value="1"/>
</dbReference>
<organism evidence="12 13">
    <name type="scientific">Tectimicrobiota bacterium</name>
    <dbReference type="NCBI Taxonomy" id="2528274"/>
    <lineage>
        <taxon>Bacteria</taxon>
        <taxon>Pseudomonadati</taxon>
        <taxon>Nitrospinota/Tectimicrobiota group</taxon>
        <taxon>Candidatus Tectimicrobiota</taxon>
    </lineage>
</organism>
<dbReference type="NCBIfam" id="TIGR02802">
    <property type="entry name" value="Pal_lipo"/>
    <property type="match status" value="1"/>
</dbReference>
<keyword evidence="4 8" id="KW-0564">Palmitate</keyword>
<keyword evidence="1" id="KW-0132">Cell division</keyword>
<evidence type="ECO:0000256" key="8">
    <source>
        <dbReference type="HAMAP-Rule" id="MF_02204"/>
    </source>
</evidence>
<evidence type="ECO:0000256" key="6">
    <source>
        <dbReference type="ARBA" id="ARBA00023288"/>
    </source>
</evidence>
<dbReference type="Gene3D" id="3.30.1330.60">
    <property type="entry name" value="OmpA-like domain"/>
    <property type="match status" value="1"/>
</dbReference>
<dbReference type="InterPro" id="IPR039001">
    <property type="entry name" value="Pal"/>
</dbReference>
<name>A0A932GRV1_UNCTE</name>
<comment type="similarity">
    <text evidence="8">Belongs to the Pal lipoprotein family.</text>
</comment>
<dbReference type="AlphaFoldDB" id="A0A932GRV1"/>
<comment type="caution">
    <text evidence="12">The sequence shown here is derived from an EMBL/GenBank/DDBJ whole genome shotgun (WGS) entry which is preliminary data.</text>
</comment>
<keyword evidence="7" id="KW-0131">Cell cycle</keyword>
<feature type="region of interest" description="Disordered" evidence="9">
    <location>
        <begin position="26"/>
        <end position="62"/>
    </location>
</feature>
<dbReference type="PROSITE" id="PS01068">
    <property type="entry name" value="OMPA_1"/>
    <property type="match status" value="1"/>
</dbReference>
<dbReference type="InterPro" id="IPR050330">
    <property type="entry name" value="Bact_OuterMem_StrucFunc"/>
</dbReference>
<feature type="signal peptide" evidence="10">
    <location>
        <begin position="1"/>
        <end position="28"/>
    </location>
</feature>
<dbReference type="GO" id="GO:0051301">
    <property type="term" value="P:cell division"/>
    <property type="evidence" value="ECO:0007669"/>
    <property type="project" value="UniProtKB-KW"/>
</dbReference>
<dbReference type="PRINTS" id="PR01021">
    <property type="entry name" value="OMPADOMAIN"/>
</dbReference>
<gene>
    <name evidence="8 12" type="primary">pal</name>
    <name evidence="12" type="ORF">HYY65_11930</name>
</gene>
<dbReference type="EMBL" id="JACPSX010000229">
    <property type="protein sequence ID" value="MBI3015737.1"/>
    <property type="molecule type" value="Genomic_DNA"/>
</dbReference>
<evidence type="ECO:0000256" key="1">
    <source>
        <dbReference type="ARBA" id="ARBA00022618"/>
    </source>
</evidence>
<evidence type="ECO:0000313" key="12">
    <source>
        <dbReference type="EMBL" id="MBI3015737.1"/>
    </source>
</evidence>
<evidence type="ECO:0000256" key="7">
    <source>
        <dbReference type="ARBA" id="ARBA00023306"/>
    </source>
</evidence>
<keyword evidence="6 8" id="KW-0449">Lipoprotein</keyword>
<evidence type="ECO:0000256" key="10">
    <source>
        <dbReference type="SAM" id="SignalP"/>
    </source>
</evidence>
<dbReference type="InterPro" id="IPR036737">
    <property type="entry name" value="OmpA-like_sf"/>
</dbReference>
<dbReference type="CDD" id="cd07185">
    <property type="entry name" value="OmpA_C-like"/>
    <property type="match status" value="1"/>
</dbReference>
<feature type="domain" description="OmpA-like" evidence="11">
    <location>
        <begin position="69"/>
        <end position="185"/>
    </location>
</feature>
<evidence type="ECO:0000256" key="4">
    <source>
        <dbReference type="ARBA" id="ARBA00023139"/>
    </source>
</evidence>
<keyword evidence="2 8" id="KW-0732">Signal</keyword>
<dbReference type="PANTHER" id="PTHR30329">
    <property type="entry name" value="STATOR ELEMENT OF FLAGELLAR MOTOR COMPLEX"/>
    <property type="match status" value="1"/>
</dbReference>
<evidence type="ECO:0000256" key="9">
    <source>
        <dbReference type="SAM" id="MobiDB-lite"/>
    </source>
</evidence>
<evidence type="ECO:0000256" key="3">
    <source>
        <dbReference type="ARBA" id="ARBA00023136"/>
    </source>
</evidence>
<evidence type="ECO:0000259" key="11">
    <source>
        <dbReference type="PROSITE" id="PS51123"/>
    </source>
</evidence>
<dbReference type="GO" id="GO:0009279">
    <property type="term" value="C:cell outer membrane"/>
    <property type="evidence" value="ECO:0007669"/>
    <property type="project" value="UniProtKB-SubCell"/>
</dbReference>
<dbReference type="SUPFAM" id="SSF103088">
    <property type="entry name" value="OmpA-like"/>
    <property type="match status" value="1"/>
</dbReference>